<dbReference type="PANTHER" id="PTHR11766:SF1">
    <property type="entry name" value="TYROSINE--TRNA LIGASE"/>
    <property type="match status" value="1"/>
</dbReference>
<comment type="caution">
    <text evidence="10">The sequence shown here is derived from an EMBL/GenBank/DDBJ whole genome shotgun (WGS) entry which is preliminary data.</text>
</comment>
<dbReference type="InterPro" id="IPR002305">
    <property type="entry name" value="aa-tRNA-synth_Ic"/>
</dbReference>
<dbReference type="Gene3D" id="3.40.50.620">
    <property type="entry name" value="HUPs"/>
    <property type="match status" value="1"/>
</dbReference>
<evidence type="ECO:0000313" key="10">
    <source>
        <dbReference type="EMBL" id="GAF71002.1"/>
    </source>
</evidence>
<dbReference type="Gene3D" id="3.10.290.10">
    <property type="entry name" value="RNA-binding S4 domain"/>
    <property type="match status" value="1"/>
</dbReference>
<reference evidence="10" key="1">
    <citation type="journal article" date="2014" name="Front. Microbiol.">
        <title>High frequency of phylogenetically diverse reductive dehalogenase-homologous genes in deep subseafloor sedimentary metagenomes.</title>
        <authorList>
            <person name="Kawai M."/>
            <person name="Futagami T."/>
            <person name="Toyoda A."/>
            <person name="Takaki Y."/>
            <person name="Nishi S."/>
            <person name="Hori S."/>
            <person name="Arai W."/>
            <person name="Tsubouchi T."/>
            <person name="Morono Y."/>
            <person name="Uchiyama I."/>
            <person name="Ito T."/>
            <person name="Fujiyama A."/>
            <person name="Inagaki F."/>
            <person name="Takami H."/>
        </authorList>
    </citation>
    <scope>NUCLEOTIDE SEQUENCE</scope>
    <source>
        <strain evidence="10">Expedition CK06-06</strain>
    </source>
</reference>
<dbReference type="CDD" id="cd00165">
    <property type="entry name" value="S4"/>
    <property type="match status" value="1"/>
</dbReference>
<gene>
    <name evidence="10" type="ORF">S01H1_05121</name>
</gene>
<keyword evidence="2" id="KW-0436">Ligase</keyword>
<dbReference type="InterPro" id="IPR002942">
    <property type="entry name" value="S4_RNA-bd"/>
</dbReference>
<dbReference type="GO" id="GO:0004831">
    <property type="term" value="F:tyrosine-tRNA ligase activity"/>
    <property type="evidence" value="ECO:0007669"/>
    <property type="project" value="UniProtKB-EC"/>
</dbReference>
<feature type="non-terminal residue" evidence="10">
    <location>
        <position position="381"/>
    </location>
</feature>
<dbReference type="Gene3D" id="1.10.240.10">
    <property type="entry name" value="Tyrosyl-Transfer RNA Synthetase"/>
    <property type="match status" value="1"/>
</dbReference>
<dbReference type="Pfam" id="PF00579">
    <property type="entry name" value="tRNA-synt_1b"/>
    <property type="match status" value="1"/>
</dbReference>
<dbReference type="CDD" id="cd00805">
    <property type="entry name" value="TyrRS_core"/>
    <property type="match status" value="1"/>
</dbReference>
<dbReference type="SUPFAM" id="SSF52374">
    <property type="entry name" value="Nucleotidylyl transferase"/>
    <property type="match status" value="1"/>
</dbReference>
<evidence type="ECO:0000256" key="5">
    <source>
        <dbReference type="ARBA" id="ARBA00022917"/>
    </source>
</evidence>
<dbReference type="GO" id="GO:0003723">
    <property type="term" value="F:RNA binding"/>
    <property type="evidence" value="ECO:0007669"/>
    <property type="project" value="InterPro"/>
</dbReference>
<protein>
    <recommendedName>
        <fullName evidence="1">tyrosine--tRNA ligase</fullName>
        <ecNumber evidence="1">6.1.1.1</ecNumber>
    </recommendedName>
    <alternativeName>
        <fullName evidence="7">Tyrosyl-tRNA synthetase</fullName>
    </alternativeName>
</protein>
<dbReference type="InterPro" id="IPR036986">
    <property type="entry name" value="S4_RNA-bd_sf"/>
</dbReference>
<evidence type="ECO:0000256" key="3">
    <source>
        <dbReference type="ARBA" id="ARBA00022741"/>
    </source>
</evidence>
<keyword evidence="6" id="KW-0030">Aminoacyl-tRNA synthetase</keyword>
<dbReference type="InterPro" id="IPR024088">
    <property type="entry name" value="Tyr-tRNA-ligase_bac-type"/>
</dbReference>
<dbReference type="PROSITE" id="PS00178">
    <property type="entry name" value="AA_TRNA_LIGASE_I"/>
    <property type="match status" value="1"/>
</dbReference>
<dbReference type="AlphaFoldDB" id="X0S520"/>
<comment type="catalytic activity">
    <reaction evidence="8">
        <text>tRNA(Tyr) + L-tyrosine + ATP = L-tyrosyl-tRNA(Tyr) + AMP + diphosphate + H(+)</text>
        <dbReference type="Rhea" id="RHEA:10220"/>
        <dbReference type="Rhea" id="RHEA-COMP:9706"/>
        <dbReference type="Rhea" id="RHEA-COMP:9707"/>
        <dbReference type="ChEBI" id="CHEBI:15378"/>
        <dbReference type="ChEBI" id="CHEBI:30616"/>
        <dbReference type="ChEBI" id="CHEBI:33019"/>
        <dbReference type="ChEBI" id="CHEBI:58315"/>
        <dbReference type="ChEBI" id="CHEBI:78442"/>
        <dbReference type="ChEBI" id="CHEBI:78536"/>
        <dbReference type="ChEBI" id="CHEBI:456215"/>
        <dbReference type="EC" id="6.1.1.1"/>
    </reaction>
</comment>
<dbReference type="InterPro" id="IPR001412">
    <property type="entry name" value="aa-tRNA-synth_I_CS"/>
</dbReference>
<dbReference type="InterPro" id="IPR002307">
    <property type="entry name" value="Tyr-tRNA-ligase"/>
</dbReference>
<evidence type="ECO:0000256" key="1">
    <source>
        <dbReference type="ARBA" id="ARBA00013160"/>
    </source>
</evidence>
<keyword evidence="4" id="KW-0067">ATP-binding</keyword>
<name>X0S520_9ZZZZ</name>
<dbReference type="GO" id="GO:0006437">
    <property type="term" value="P:tyrosyl-tRNA aminoacylation"/>
    <property type="evidence" value="ECO:0007669"/>
    <property type="project" value="InterPro"/>
</dbReference>
<dbReference type="PANTHER" id="PTHR11766">
    <property type="entry name" value="TYROSYL-TRNA SYNTHETASE"/>
    <property type="match status" value="1"/>
</dbReference>
<evidence type="ECO:0000256" key="4">
    <source>
        <dbReference type="ARBA" id="ARBA00022840"/>
    </source>
</evidence>
<evidence type="ECO:0000259" key="9">
    <source>
        <dbReference type="Pfam" id="PF01479"/>
    </source>
</evidence>
<proteinExistence type="predicted"/>
<evidence type="ECO:0000256" key="7">
    <source>
        <dbReference type="ARBA" id="ARBA00033323"/>
    </source>
</evidence>
<dbReference type="PRINTS" id="PR01040">
    <property type="entry name" value="TRNASYNTHTYR"/>
</dbReference>
<dbReference type="GO" id="GO:0005524">
    <property type="term" value="F:ATP binding"/>
    <property type="evidence" value="ECO:0007669"/>
    <property type="project" value="UniProtKB-KW"/>
</dbReference>
<evidence type="ECO:0000256" key="2">
    <source>
        <dbReference type="ARBA" id="ARBA00022598"/>
    </source>
</evidence>
<dbReference type="InterPro" id="IPR014729">
    <property type="entry name" value="Rossmann-like_a/b/a_fold"/>
</dbReference>
<dbReference type="EMBL" id="BARS01002668">
    <property type="protein sequence ID" value="GAF71002.1"/>
    <property type="molecule type" value="Genomic_DNA"/>
</dbReference>
<evidence type="ECO:0000256" key="6">
    <source>
        <dbReference type="ARBA" id="ARBA00023146"/>
    </source>
</evidence>
<keyword evidence="3" id="KW-0547">Nucleotide-binding</keyword>
<accession>X0S520</accession>
<organism evidence="10">
    <name type="scientific">marine sediment metagenome</name>
    <dbReference type="NCBI Taxonomy" id="412755"/>
    <lineage>
        <taxon>unclassified sequences</taxon>
        <taxon>metagenomes</taxon>
        <taxon>ecological metagenomes</taxon>
    </lineage>
</organism>
<feature type="domain" description="RNA-binding S4" evidence="9">
    <location>
        <begin position="352"/>
        <end position="381"/>
    </location>
</feature>
<dbReference type="EC" id="6.1.1.1" evidence="1"/>
<evidence type="ECO:0000256" key="8">
    <source>
        <dbReference type="ARBA" id="ARBA00048248"/>
    </source>
</evidence>
<sequence length="381" mass="43118">MSRAAVRVPKDDELRWILRRAVAEAIPEDEFVEALRSGHCLRLKMGFDPSAPDLTLGHAVGLRKLRQLQELGHQVVVIVGDWTARIGDPSGQSQTRPMLTAEEVKANAETYLRQFFMVVDKERTEIRWQSEWFDKFDLETVMRLAARFTVAQILQRQEYSERFAAHKPIGLHEFLYPLLQAYDSVAIEADVEFGGTDQKFNLLVGRDLQEMMGQRPQQCFLVPLLVGTDGTMKMSKSLGNYIALEDPPQEMYGKVMSLPDDVMMDYYELVTDVPDKEVAEIGEALRTRSVNPMELKMRLAREIVGQFHSGEAAQAAAEDFTRVFREREIPEEPEVHEVHFGQVTDSDGRTNLARLLARLGVVPSKSEAKRLIGQGAVEIDG</sequence>
<dbReference type="SUPFAM" id="SSF55174">
    <property type="entry name" value="Alpha-L RNA-binding motif"/>
    <property type="match status" value="1"/>
</dbReference>
<dbReference type="PROSITE" id="PS50889">
    <property type="entry name" value="S4"/>
    <property type="match status" value="1"/>
</dbReference>
<dbReference type="Pfam" id="PF01479">
    <property type="entry name" value="S4"/>
    <property type="match status" value="1"/>
</dbReference>
<keyword evidence="5" id="KW-0648">Protein biosynthesis</keyword>
<dbReference type="NCBIfam" id="TIGR00234">
    <property type="entry name" value="tyrS"/>
    <property type="match status" value="1"/>
</dbReference>
<dbReference type="GO" id="GO:0005829">
    <property type="term" value="C:cytosol"/>
    <property type="evidence" value="ECO:0007669"/>
    <property type="project" value="TreeGrafter"/>
</dbReference>